<evidence type="ECO:0000313" key="1">
    <source>
        <dbReference type="EMBL" id="MDP4096281.1"/>
    </source>
</evidence>
<dbReference type="Proteomes" id="UP001241848">
    <property type="component" value="Unassembled WGS sequence"/>
</dbReference>
<evidence type="ECO:0000313" key="2">
    <source>
        <dbReference type="Proteomes" id="UP001241848"/>
    </source>
</evidence>
<dbReference type="InterPro" id="IPR058002">
    <property type="entry name" value="Gp82"/>
</dbReference>
<accession>A0ABT9FP49</accession>
<dbReference type="Pfam" id="PF25735">
    <property type="entry name" value="Phage_L5_gp82"/>
    <property type="match status" value="1"/>
</dbReference>
<organism evidence="1 2">
    <name type="scientific">Paenibacillus zeirhizosphaerae</name>
    <dbReference type="NCBI Taxonomy" id="2987519"/>
    <lineage>
        <taxon>Bacteria</taxon>
        <taxon>Bacillati</taxon>
        <taxon>Bacillota</taxon>
        <taxon>Bacilli</taxon>
        <taxon>Bacillales</taxon>
        <taxon>Paenibacillaceae</taxon>
        <taxon>Paenibacillus</taxon>
    </lineage>
</organism>
<comment type="caution">
    <text evidence="1">The sequence shown here is derived from an EMBL/GenBank/DDBJ whole genome shotgun (WGS) entry which is preliminary data.</text>
</comment>
<sequence>MRRAAERFVVEDGQLVLIAFHLHKRCFSVRLATTRKVAGYTDRIIVRDVRFPVSSSGRMRVLRERKKNVHAFVKGKYEQDIDSLSQLQLREAYYNPYQVTGFVDRETAEPLNYADIAVCEGGKVYYWRANR</sequence>
<dbReference type="EMBL" id="JAPCKK010000011">
    <property type="protein sequence ID" value="MDP4096281.1"/>
    <property type="molecule type" value="Genomic_DNA"/>
</dbReference>
<name>A0ABT9FP49_9BACL</name>
<gene>
    <name evidence="1" type="ORF">OIN60_05790</name>
</gene>
<dbReference type="RefSeq" id="WP_305753901.1">
    <property type="nucleotide sequence ID" value="NZ_JAPCKK010000011.1"/>
</dbReference>
<proteinExistence type="predicted"/>
<reference evidence="1 2" key="1">
    <citation type="submission" date="2022-10" db="EMBL/GenBank/DDBJ databases">
        <title>Paenibacillus description and whole genome data of maize root bacterial community.</title>
        <authorList>
            <person name="Marton D."/>
            <person name="Farkas M."/>
            <person name="Cserhati M."/>
        </authorList>
    </citation>
    <scope>NUCLEOTIDE SEQUENCE [LARGE SCALE GENOMIC DNA]</scope>
    <source>
        <strain evidence="1 2">P96</strain>
    </source>
</reference>
<protein>
    <submittedName>
        <fullName evidence="1">Uncharacterized protein</fullName>
    </submittedName>
</protein>
<keyword evidence="2" id="KW-1185">Reference proteome</keyword>